<keyword evidence="1" id="KW-0645">Protease</keyword>
<comment type="caution">
    <text evidence="6">The sequence shown here is derived from an EMBL/GenBank/DDBJ whole genome shotgun (WGS) entry which is preliminary data.</text>
</comment>
<feature type="region of interest" description="Disordered" evidence="3">
    <location>
        <begin position="1"/>
        <end position="22"/>
    </location>
</feature>
<dbReference type="RefSeq" id="WP_138450129.1">
    <property type="nucleotide sequence ID" value="NZ_VBUT01000008.1"/>
</dbReference>
<evidence type="ECO:0000256" key="3">
    <source>
        <dbReference type="SAM" id="MobiDB-lite"/>
    </source>
</evidence>
<keyword evidence="2" id="KW-0378">Hydrolase</keyword>
<gene>
    <name evidence="6" type="ORF">FEK34_20800</name>
</gene>
<reference evidence="6 7" key="1">
    <citation type="submission" date="2019-05" db="EMBL/GenBank/DDBJ databases">
        <title>Genomes sequences of two Nocardia cyriacigeorgica environmental isolates, type strains Nocardia asteroides ATCC 19247 and Nocardia cyriacigeorgica DSM 44484.</title>
        <authorList>
            <person name="Vautrin F."/>
            <person name="Bergeron E."/>
            <person name="Dubost A."/>
            <person name="Abrouk D."/>
            <person name="Rodriguez Nava V."/>
            <person name="Pujic P."/>
        </authorList>
    </citation>
    <scope>NUCLEOTIDE SEQUENCE [LARGE SCALE GENOMIC DNA]</scope>
    <source>
        <strain evidence="6 7">EML 446</strain>
    </source>
</reference>
<evidence type="ECO:0000313" key="6">
    <source>
        <dbReference type="EMBL" id="TLF75207.1"/>
    </source>
</evidence>
<dbReference type="SMART" id="SM00228">
    <property type="entry name" value="PDZ"/>
    <property type="match status" value="1"/>
</dbReference>
<keyword evidence="4" id="KW-1133">Transmembrane helix</keyword>
<dbReference type="Pfam" id="PF13180">
    <property type="entry name" value="PDZ_2"/>
    <property type="match status" value="1"/>
</dbReference>
<keyword evidence="4" id="KW-0812">Transmembrane</keyword>
<dbReference type="Gene3D" id="2.40.10.120">
    <property type="match status" value="1"/>
</dbReference>
<proteinExistence type="predicted"/>
<dbReference type="PANTHER" id="PTHR43343">
    <property type="entry name" value="PEPTIDASE S12"/>
    <property type="match status" value="1"/>
</dbReference>
<protein>
    <submittedName>
        <fullName evidence="6">PDZ domain-containing protein</fullName>
    </submittedName>
</protein>
<feature type="compositionally biased region" description="Basic and acidic residues" evidence="3">
    <location>
        <begin position="1"/>
        <end position="17"/>
    </location>
</feature>
<dbReference type="SUPFAM" id="SSF50494">
    <property type="entry name" value="Trypsin-like serine proteases"/>
    <property type="match status" value="1"/>
</dbReference>
<dbReference type="Pfam" id="PF13365">
    <property type="entry name" value="Trypsin_2"/>
    <property type="match status" value="1"/>
</dbReference>
<dbReference type="Gene3D" id="2.30.42.10">
    <property type="match status" value="1"/>
</dbReference>
<dbReference type="EMBL" id="VBUT01000008">
    <property type="protein sequence ID" value="TLF75207.1"/>
    <property type="molecule type" value="Genomic_DNA"/>
</dbReference>
<dbReference type="SUPFAM" id="SSF50156">
    <property type="entry name" value="PDZ domain-like"/>
    <property type="match status" value="1"/>
</dbReference>
<dbReference type="GO" id="GO:0006508">
    <property type="term" value="P:proteolysis"/>
    <property type="evidence" value="ECO:0007669"/>
    <property type="project" value="UniProtKB-KW"/>
</dbReference>
<dbReference type="InterPro" id="IPR001940">
    <property type="entry name" value="Peptidase_S1C"/>
</dbReference>
<evidence type="ECO:0000256" key="2">
    <source>
        <dbReference type="ARBA" id="ARBA00022801"/>
    </source>
</evidence>
<name>A0A5R8NKS8_9NOCA</name>
<dbReference type="InterPro" id="IPR001478">
    <property type="entry name" value="PDZ"/>
</dbReference>
<organism evidence="6 7">
    <name type="scientific">Nocardia cyriacigeorgica</name>
    <dbReference type="NCBI Taxonomy" id="135487"/>
    <lineage>
        <taxon>Bacteria</taxon>
        <taxon>Bacillati</taxon>
        <taxon>Actinomycetota</taxon>
        <taxon>Actinomycetes</taxon>
        <taxon>Mycobacteriales</taxon>
        <taxon>Nocardiaceae</taxon>
        <taxon>Nocardia</taxon>
    </lineage>
</organism>
<feature type="domain" description="PDZ" evidence="5">
    <location>
        <begin position="296"/>
        <end position="367"/>
    </location>
</feature>
<evidence type="ECO:0000259" key="5">
    <source>
        <dbReference type="SMART" id="SM00228"/>
    </source>
</evidence>
<dbReference type="InterPro" id="IPR036034">
    <property type="entry name" value="PDZ_sf"/>
</dbReference>
<evidence type="ECO:0000256" key="4">
    <source>
        <dbReference type="SAM" id="Phobius"/>
    </source>
</evidence>
<keyword evidence="4" id="KW-0472">Membrane</keyword>
<sequence length="382" mass="38652">MDGDRHDSREYLRDDRPRRRGGAGRLGAAVVATILAVAAFLGYRGELPGWPTLERVPAAAPAVVAPRPPLDPVAVAAGIEPVLVNINVSTKPFGVGAAGSGIVLTADGQVLTSHHVVKGAESVKVTRVSDGLVYDAQVLGYDSSTDIALLGLVGATGLTTARLGSSSGLRLRDEVLAIGNAGGTGEPTAVAGRISDLDSTILALNSADLSRKALSGMVEISAEVSSGQSGGALADHSGAVVGVIAAASGDREDEDPGVQAQRPPVGYAVPIDTAMRVVRQIRSGTPTETVHVGPTATLGVLISDARPSGARVDVAIYGLPAHNAGLADGEIITSIDGKTVTSARALRAAINKHKPHDIVELGVSGPGGQRTVRVVLAPGTPN</sequence>
<accession>A0A5R8NKS8</accession>
<dbReference type="InterPro" id="IPR051201">
    <property type="entry name" value="Chloro_Bact_Ser_Proteases"/>
</dbReference>
<dbReference type="InterPro" id="IPR009003">
    <property type="entry name" value="Peptidase_S1_PA"/>
</dbReference>
<dbReference type="AlphaFoldDB" id="A0A5R8NKS8"/>
<evidence type="ECO:0000313" key="7">
    <source>
        <dbReference type="Proteomes" id="UP000306378"/>
    </source>
</evidence>
<dbReference type="GO" id="GO:0004252">
    <property type="term" value="F:serine-type endopeptidase activity"/>
    <property type="evidence" value="ECO:0007669"/>
    <property type="project" value="InterPro"/>
</dbReference>
<dbReference type="Proteomes" id="UP000306378">
    <property type="component" value="Unassembled WGS sequence"/>
</dbReference>
<dbReference type="PANTHER" id="PTHR43343:SF3">
    <property type="entry name" value="PROTEASE DO-LIKE 8, CHLOROPLASTIC"/>
    <property type="match status" value="1"/>
</dbReference>
<evidence type="ECO:0000256" key="1">
    <source>
        <dbReference type="ARBA" id="ARBA00022670"/>
    </source>
</evidence>
<dbReference type="PRINTS" id="PR00834">
    <property type="entry name" value="PROTEASES2C"/>
</dbReference>
<feature type="transmembrane region" description="Helical" evidence="4">
    <location>
        <begin position="23"/>
        <end position="43"/>
    </location>
</feature>